<organism evidence="1 2">
    <name type="scientific">Aromatoleum aromaticum (strain DSM 19018 / LMG 30748 / EbN1)</name>
    <name type="common">Azoarcus sp. (strain EbN1)</name>
    <dbReference type="NCBI Taxonomy" id="76114"/>
    <lineage>
        <taxon>Bacteria</taxon>
        <taxon>Pseudomonadati</taxon>
        <taxon>Pseudomonadota</taxon>
        <taxon>Betaproteobacteria</taxon>
        <taxon>Rhodocyclales</taxon>
        <taxon>Rhodocyclaceae</taxon>
        <taxon>Aromatoleum</taxon>
    </lineage>
</organism>
<dbReference type="HOGENOM" id="CLU_2271570_0_0_4"/>
<proteinExistence type="predicted"/>
<dbReference type="EMBL" id="CR555306">
    <property type="protein sequence ID" value="CAI07971.1"/>
    <property type="molecule type" value="Genomic_DNA"/>
</dbReference>
<gene>
    <name evidence="1" type="ORF">ebA3282</name>
</gene>
<accession>Q5P3Z2</accession>
<sequence length="102" mass="11276">MSGSAFRNRSSSSRSVWCNSKNWSADCSTKSTSPKITCAFTDCPIVAARKFGNTAFSAPPTSKDRWCCRIRLREPQATGTFPIGSRRAEAFAFTRYYSGLSK</sequence>
<dbReference type="Proteomes" id="UP000006552">
    <property type="component" value="Chromosome"/>
</dbReference>
<reference evidence="1 2" key="1">
    <citation type="journal article" date="2005" name="Arch. Microbiol.">
        <title>The genome sequence of an anaerobic aromatic-degrading denitrifying bacterium, strain EbN1.</title>
        <authorList>
            <person name="Rabus R."/>
            <person name="Kube M."/>
            <person name="Heider J."/>
            <person name="Beck A."/>
            <person name="Heitmann K."/>
            <person name="Widdel F."/>
            <person name="Reinhardt R."/>
        </authorList>
    </citation>
    <scope>NUCLEOTIDE SEQUENCE [LARGE SCALE GENOMIC DNA]</scope>
    <source>
        <strain evidence="1 2">EbN1</strain>
    </source>
</reference>
<evidence type="ECO:0000313" key="1">
    <source>
        <dbReference type="EMBL" id="CAI07971.1"/>
    </source>
</evidence>
<name>Q5P3Z2_AROAE</name>
<dbReference type="STRING" id="76114.ebA3282"/>
<protein>
    <submittedName>
        <fullName evidence="1">Uncharacterized protein</fullName>
    </submittedName>
</protein>
<keyword evidence="2" id="KW-1185">Reference proteome</keyword>
<dbReference type="AlphaFoldDB" id="Q5P3Z2"/>
<dbReference type="KEGG" id="eba:ebA3282"/>
<evidence type="ECO:0000313" key="2">
    <source>
        <dbReference type="Proteomes" id="UP000006552"/>
    </source>
</evidence>